<sequence>MDYRTVKEDIMKIEDRIRNSYTLMAYGDALGFVYENTGKMDFGDFSGDWDEENKIHFPSGQWSDLTQLMLITTKSLLDDEGGLRIAIDYNRFSEELNYYQYYRNGYPRHIIKAIESRELCKEEAYQKDVRGYGISRVGAIILANKNFTQGLEETYKNICYFNKHPQVILTGLIIARIFYLLLEYGDFSREELLQRIKEFLIELNVKGLLENNKELKYLLAFEQERVNYLIDLDRLIKEDKITFVNNSWSCKNMLFGGLINYWRILKLEGLYTEGIPSDDIKESLMLAYGLAGLNKDLNIKTLSNVTNLSFIDSMGEYTAKLRNYKVSKKPYVASGNDDNIFNLEVGKPFKHDIFNVSRILEKTIRKGYLYLRLENKTGSYLLIKKDSSDC</sequence>
<feature type="binding site" evidence="1">
    <location>
        <position position="64"/>
    </location>
    <ligand>
        <name>Mg(2+)</name>
        <dbReference type="ChEBI" id="CHEBI:18420"/>
        <label>1</label>
    </ligand>
</feature>
<gene>
    <name evidence="2" type="ORF">F8153_09840</name>
</gene>
<evidence type="ECO:0000256" key="1">
    <source>
        <dbReference type="PIRSR" id="PIRSR605502-1"/>
    </source>
</evidence>
<name>A0A833HNA9_9FIRM</name>
<accession>A0A833HNA9</accession>
<dbReference type="InterPro" id="IPR005502">
    <property type="entry name" value="Ribosyl_crysJ1"/>
</dbReference>
<evidence type="ECO:0000313" key="2">
    <source>
        <dbReference type="EMBL" id="KAB3529216.1"/>
    </source>
</evidence>
<keyword evidence="1" id="KW-0479">Metal-binding</keyword>
<proteinExistence type="predicted"/>
<keyword evidence="1" id="KW-0460">Magnesium</keyword>
<dbReference type="InterPro" id="IPR036705">
    <property type="entry name" value="Ribosyl_crysJ1_sf"/>
</dbReference>
<dbReference type="OrthoDB" id="1950456at2"/>
<protein>
    <recommendedName>
        <fullName evidence="4">ADP-ribosylglycohydrolase</fullName>
    </recommendedName>
</protein>
<feature type="binding site" evidence="1">
    <location>
        <position position="63"/>
    </location>
    <ligand>
        <name>Mg(2+)</name>
        <dbReference type="ChEBI" id="CHEBI:18420"/>
        <label>1</label>
    </ligand>
</feature>
<dbReference type="AlphaFoldDB" id="A0A833HNA9"/>
<evidence type="ECO:0000313" key="3">
    <source>
        <dbReference type="Proteomes" id="UP000465601"/>
    </source>
</evidence>
<dbReference type="EMBL" id="WBZB01000035">
    <property type="protein sequence ID" value="KAB3529216.1"/>
    <property type="molecule type" value="Genomic_DNA"/>
</dbReference>
<dbReference type="Pfam" id="PF03747">
    <property type="entry name" value="ADP_ribosyl_GH"/>
    <property type="match status" value="1"/>
</dbReference>
<evidence type="ECO:0008006" key="4">
    <source>
        <dbReference type="Google" id="ProtNLM"/>
    </source>
</evidence>
<keyword evidence="3" id="KW-1185">Reference proteome</keyword>
<dbReference type="Proteomes" id="UP000465601">
    <property type="component" value="Unassembled WGS sequence"/>
</dbReference>
<comment type="cofactor">
    <cofactor evidence="1">
        <name>Mg(2+)</name>
        <dbReference type="ChEBI" id="CHEBI:18420"/>
    </cofactor>
    <text evidence="1">Binds 2 magnesium ions per subunit.</text>
</comment>
<comment type="caution">
    <text evidence="2">The sequence shown here is derived from an EMBL/GenBank/DDBJ whole genome shotgun (WGS) entry which is preliminary data.</text>
</comment>
<dbReference type="Gene3D" id="1.10.4080.10">
    <property type="entry name" value="ADP-ribosylation/Crystallin J1"/>
    <property type="match status" value="1"/>
</dbReference>
<organism evidence="2 3">
    <name type="scientific">Alkaliphilus serpentinus</name>
    <dbReference type="NCBI Taxonomy" id="1482731"/>
    <lineage>
        <taxon>Bacteria</taxon>
        <taxon>Bacillati</taxon>
        <taxon>Bacillota</taxon>
        <taxon>Clostridia</taxon>
        <taxon>Peptostreptococcales</taxon>
        <taxon>Natronincolaceae</taxon>
        <taxon>Alkaliphilus</taxon>
    </lineage>
</organism>
<dbReference type="SUPFAM" id="SSF101478">
    <property type="entry name" value="ADP-ribosylglycohydrolase"/>
    <property type="match status" value="1"/>
</dbReference>
<reference evidence="2 3" key="1">
    <citation type="submission" date="2019-10" db="EMBL/GenBank/DDBJ databases">
        <title>Alkaliphilus serpentinus sp. nov. and Alkaliphilus pronyensis sp. nov., two novel anaerobic alkaliphilic species isolated from the serpentinized-hosted hydrothermal field of the Prony Bay (New Caledonia).</title>
        <authorList>
            <person name="Postec A."/>
        </authorList>
    </citation>
    <scope>NUCLEOTIDE SEQUENCE [LARGE SCALE GENOMIC DNA]</scope>
    <source>
        <strain evidence="2 3">LacT</strain>
    </source>
</reference>
<dbReference type="GO" id="GO:0046872">
    <property type="term" value="F:metal ion binding"/>
    <property type="evidence" value="ECO:0007669"/>
    <property type="project" value="UniProtKB-KW"/>
</dbReference>
<dbReference type="RefSeq" id="WP_151866189.1">
    <property type="nucleotide sequence ID" value="NZ_WBZB01000035.1"/>
</dbReference>